<evidence type="ECO:0000256" key="5">
    <source>
        <dbReference type="ARBA" id="ARBA00022982"/>
    </source>
</evidence>
<dbReference type="PROSITE" id="PS51379">
    <property type="entry name" value="4FE4S_FER_2"/>
    <property type="match status" value="3"/>
</dbReference>
<evidence type="ECO:0000256" key="4">
    <source>
        <dbReference type="ARBA" id="ARBA00022737"/>
    </source>
</evidence>
<dbReference type="Gene3D" id="3.30.70.20">
    <property type="match status" value="3"/>
</dbReference>
<dbReference type="PANTHER" id="PTHR43687:SF6">
    <property type="entry name" value="L-ASPARTATE SEMIALDEHYDE SULFURTRANSFERASE IRON-SULFUR SUBUNIT"/>
    <property type="match status" value="1"/>
</dbReference>
<keyword evidence="4" id="KW-0677">Repeat</keyword>
<dbReference type="AlphaFoldDB" id="A0A0F8XIX7"/>
<dbReference type="EMBL" id="LAZR01058834">
    <property type="protein sequence ID" value="KKK69062.1"/>
    <property type="molecule type" value="Genomic_DNA"/>
</dbReference>
<sequence length="154" mass="17702">MCETLGRYKEKFVPVQVNQDLCLKCEKCLRACTAKAIYFEHGVRLVDYTKCKACLNCVQVCPRNAIQVTSIEVNDQVVSMKIDREKCNLCEECINDNGKFCPKNLFYRGKVNINENQEQDGIKFKFREISKCQGCLKCTILCPQKAIKPIKFNV</sequence>
<organism evidence="9">
    <name type="scientific">marine sediment metagenome</name>
    <dbReference type="NCBI Taxonomy" id="412755"/>
    <lineage>
        <taxon>unclassified sequences</taxon>
        <taxon>metagenomes</taxon>
        <taxon>ecological metagenomes</taxon>
    </lineage>
</organism>
<dbReference type="InterPro" id="IPR050572">
    <property type="entry name" value="Fe-S_Ferredoxin"/>
</dbReference>
<protein>
    <recommendedName>
        <fullName evidence="8">4Fe-4S ferredoxin-type domain-containing protein</fullName>
    </recommendedName>
</protein>
<keyword evidence="2" id="KW-0004">4Fe-4S</keyword>
<keyword evidence="5" id="KW-0249">Electron transport</keyword>
<keyword evidence="6" id="KW-0408">Iron</keyword>
<dbReference type="GO" id="GO:0046872">
    <property type="term" value="F:metal ion binding"/>
    <property type="evidence" value="ECO:0007669"/>
    <property type="project" value="UniProtKB-KW"/>
</dbReference>
<name>A0A0F8XIX7_9ZZZZ</name>
<dbReference type="Pfam" id="PF13237">
    <property type="entry name" value="Fer4_10"/>
    <property type="match status" value="2"/>
</dbReference>
<proteinExistence type="predicted"/>
<evidence type="ECO:0000313" key="9">
    <source>
        <dbReference type="EMBL" id="KKK69062.1"/>
    </source>
</evidence>
<dbReference type="SUPFAM" id="SSF54862">
    <property type="entry name" value="4Fe-4S ferredoxins"/>
    <property type="match status" value="1"/>
</dbReference>
<evidence type="ECO:0000256" key="3">
    <source>
        <dbReference type="ARBA" id="ARBA00022723"/>
    </source>
</evidence>
<reference evidence="9" key="1">
    <citation type="journal article" date="2015" name="Nature">
        <title>Complex archaea that bridge the gap between prokaryotes and eukaryotes.</title>
        <authorList>
            <person name="Spang A."/>
            <person name="Saw J.H."/>
            <person name="Jorgensen S.L."/>
            <person name="Zaremba-Niedzwiedzka K."/>
            <person name="Martijn J."/>
            <person name="Lind A.E."/>
            <person name="van Eijk R."/>
            <person name="Schleper C."/>
            <person name="Guy L."/>
            <person name="Ettema T.J."/>
        </authorList>
    </citation>
    <scope>NUCLEOTIDE SEQUENCE</scope>
</reference>
<evidence type="ECO:0000256" key="1">
    <source>
        <dbReference type="ARBA" id="ARBA00022448"/>
    </source>
</evidence>
<dbReference type="InterPro" id="IPR017900">
    <property type="entry name" value="4Fe4S_Fe_S_CS"/>
</dbReference>
<dbReference type="GO" id="GO:0051539">
    <property type="term" value="F:4 iron, 4 sulfur cluster binding"/>
    <property type="evidence" value="ECO:0007669"/>
    <property type="project" value="UniProtKB-KW"/>
</dbReference>
<keyword evidence="3" id="KW-0479">Metal-binding</keyword>
<evidence type="ECO:0000256" key="6">
    <source>
        <dbReference type="ARBA" id="ARBA00023004"/>
    </source>
</evidence>
<accession>A0A0F8XIX7</accession>
<evidence type="ECO:0000256" key="7">
    <source>
        <dbReference type="ARBA" id="ARBA00023014"/>
    </source>
</evidence>
<evidence type="ECO:0000259" key="8">
    <source>
        <dbReference type="PROSITE" id="PS51379"/>
    </source>
</evidence>
<comment type="caution">
    <text evidence="9">The sequence shown here is derived from an EMBL/GenBank/DDBJ whole genome shotgun (WGS) entry which is preliminary data.</text>
</comment>
<feature type="domain" description="4Fe-4S ferredoxin-type" evidence="8">
    <location>
        <begin position="122"/>
        <end position="152"/>
    </location>
</feature>
<dbReference type="InterPro" id="IPR017896">
    <property type="entry name" value="4Fe4S_Fe-S-bd"/>
</dbReference>
<feature type="domain" description="4Fe-4S ferredoxin-type" evidence="8">
    <location>
        <begin position="42"/>
        <end position="71"/>
    </location>
</feature>
<keyword evidence="1" id="KW-0813">Transport</keyword>
<feature type="domain" description="4Fe-4S ferredoxin-type" evidence="8">
    <location>
        <begin position="13"/>
        <end position="40"/>
    </location>
</feature>
<keyword evidence="7" id="KW-0411">Iron-sulfur</keyword>
<evidence type="ECO:0000256" key="2">
    <source>
        <dbReference type="ARBA" id="ARBA00022485"/>
    </source>
</evidence>
<dbReference type="PANTHER" id="PTHR43687">
    <property type="entry name" value="ADENYLYLSULFATE REDUCTASE, BETA SUBUNIT"/>
    <property type="match status" value="1"/>
</dbReference>
<dbReference type="PROSITE" id="PS00198">
    <property type="entry name" value="4FE4S_FER_1"/>
    <property type="match status" value="2"/>
</dbReference>
<gene>
    <name evidence="9" type="ORF">LCGC14_2937810</name>
</gene>